<feature type="chain" id="PRO_5002968358" description="Peptidase C39-like domain-containing protein" evidence="1">
    <location>
        <begin position="24"/>
        <end position="387"/>
    </location>
</feature>
<dbReference type="Gene3D" id="3.90.70.10">
    <property type="entry name" value="Cysteine proteinases"/>
    <property type="match status" value="1"/>
</dbReference>
<proteinExistence type="predicted"/>
<dbReference type="InterPro" id="IPR039564">
    <property type="entry name" value="Peptidase_C39-like"/>
</dbReference>
<dbReference type="EMBL" id="ACCL02000019">
    <property type="protein sequence ID" value="EET59401.1"/>
    <property type="molecule type" value="Genomic_DNA"/>
</dbReference>
<dbReference type="PANTHER" id="PTHR37806">
    <property type="entry name" value="LMO0724 PROTEIN"/>
    <property type="match status" value="1"/>
</dbReference>
<dbReference type="STRING" id="168384.SAMN05660368_00860"/>
<feature type="signal peptide" evidence="1">
    <location>
        <begin position="1"/>
        <end position="23"/>
    </location>
</feature>
<evidence type="ECO:0000259" key="2">
    <source>
        <dbReference type="Pfam" id="PF13529"/>
    </source>
</evidence>
<accession>C6LJ81</accession>
<dbReference type="Pfam" id="PF13529">
    <property type="entry name" value="Peptidase_C39_2"/>
    <property type="match status" value="1"/>
</dbReference>
<sequence>MKKKKVISILMACTLLSAGFGNAVVLGEDIAVWDSLEGEMAAGGGDGYAEAPGTEQYVEPTESYIPEATEGYVPEQTEGYVPEATEGYVPENTDNFQEWTESYYYEEAGTVSYTEESYQPEERQEFWDEREAAYEEHREGTISKNSDEVYTVEDFDIPGIEEAQEGFQLSETSELPEQMYLQVPEILQNPELPTGCEAVSLTMALQYEDFDVDKITIASDFLIYNQETDNMAIGYVGDPFSESGAGCFAPAIAATALAFFTDQEAEYKAYDITDTDFEDLFAYIAAGTPVILWTTMYMADPEFTRMDAEYEGHVYRWYSQEHCVVLSGYNRTEGTVQVNDPLEGIVTRNLDEFAAIYNLTGKNAVVLKEITETTSDSASVNTEVGLP</sequence>
<protein>
    <recommendedName>
        <fullName evidence="2">Peptidase C39-like domain-containing protein</fullName>
    </recommendedName>
</protein>
<evidence type="ECO:0000313" key="4">
    <source>
        <dbReference type="Proteomes" id="UP000005561"/>
    </source>
</evidence>
<organism evidence="3 4">
    <name type="scientific">Marvinbryantia formatexigens DSM 14469</name>
    <dbReference type="NCBI Taxonomy" id="478749"/>
    <lineage>
        <taxon>Bacteria</taxon>
        <taxon>Bacillati</taxon>
        <taxon>Bacillota</taxon>
        <taxon>Clostridia</taxon>
        <taxon>Lachnospirales</taxon>
        <taxon>Lachnospiraceae</taxon>
        <taxon>Marvinbryantia</taxon>
    </lineage>
</organism>
<evidence type="ECO:0000313" key="3">
    <source>
        <dbReference type="EMBL" id="EET59401.1"/>
    </source>
</evidence>
<keyword evidence="4" id="KW-1185">Reference proteome</keyword>
<gene>
    <name evidence="3" type="ORF">BRYFOR_08716</name>
</gene>
<evidence type="ECO:0000256" key="1">
    <source>
        <dbReference type="SAM" id="SignalP"/>
    </source>
</evidence>
<feature type="domain" description="Peptidase C39-like" evidence="2">
    <location>
        <begin position="181"/>
        <end position="341"/>
    </location>
</feature>
<dbReference type="RefSeq" id="WP_006863480.1">
    <property type="nucleotide sequence ID" value="NZ_ACCL02000019.1"/>
</dbReference>
<keyword evidence="1" id="KW-0732">Signal</keyword>
<name>C6LJ81_9FIRM</name>
<comment type="caution">
    <text evidence="3">The sequence shown here is derived from an EMBL/GenBank/DDBJ whole genome shotgun (WGS) entry which is preliminary data.</text>
</comment>
<dbReference type="Proteomes" id="UP000005561">
    <property type="component" value="Unassembled WGS sequence"/>
</dbReference>
<dbReference type="PANTHER" id="PTHR37806:SF1">
    <property type="entry name" value="PEPTIDASE C39-LIKE DOMAIN-CONTAINING PROTEIN"/>
    <property type="match status" value="1"/>
</dbReference>
<dbReference type="AlphaFoldDB" id="C6LJ81"/>
<dbReference type="OrthoDB" id="1164310at2"/>
<reference evidence="3" key="1">
    <citation type="submission" date="2009-07" db="EMBL/GenBank/DDBJ databases">
        <authorList>
            <person name="Weinstock G."/>
            <person name="Sodergren E."/>
            <person name="Clifton S."/>
            <person name="Fulton L."/>
            <person name="Fulton B."/>
            <person name="Courtney L."/>
            <person name="Fronick C."/>
            <person name="Harrison M."/>
            <person name="Strong C."/>
            <person name="Farmer C."/>
            <person name="Delahaunty K."/>
            <person name="Markovic C."/>
            <person name="Hall O."/>
            <person name="Minx P."/>
            <person name="Tomlinson C."/>
            <person name="Mitreva M."/>
            <person name="Nelson J."/>
            <person name="Hou S."/>
            <person name="Wollam A."/>
            <person name="Pepin K.H."/>
            <person name="Johnson M."/>
            <person name="Bhonagiri V."/>
            <person name="Nash W.E."/>
            <person name="Warren W."/>
            <person name="Chinwalla A."/>
            <person name="Mardis E.R."/>
            <person name="Wilson R.K."/>
        </authorList>
    </citation>
    <scope>NUCLEOTIDE SEQUENCE [LARGE SCALE GENOMIC DNA]</scope>
    <source>
        <strain evidence="3">DSM 14469</strain>
    </source>
</reference>
<dbReference type="eggNOG" id="COG4990">
    <property type="taxonomic scope" value="Bacteria"/>
</dbReference>